<sequence length="172" mass="19104">MRKTILPYISIAAAAVLMASLSAYLTDSDTAANNFRIGTNTIEAKEEFTTPAIGEITAKTPRVENTGKVNCYVRAFIFLSDHRVAEYIDYYTNGLKGIRGTGWAEWEDGYYYYTPVLAPGEETTPLFTGIQLLEELPEELTDVSIDVYFESAQAEGARDTWEAFEQIAGQEG</sequence>
<proteinExistence type="predicted"/>
<feature type="chain" id="PRO_5039549019" description="Alternate signal-mediated exported protein, CPF_0494 family" evidence="1">
    <location>
        <begin position="26"/>
        <end position="172"/>
    </location>
</feature>
<dbReference type="Proteomes" id="UP000515860">
    <property type="component" value="Chromosome"/>
</dbReference>
<keyword evidence="3" id="KW-1185">Reference proteome</keyword>
<reference evidence="2 3" key="1">
    <citation type="submission" date="2020-08" db="EMBL/GenBank/DDBJ databases">
        <authorList>
            <person name="Liu C."/>
            <person name="Sun Q."/>
        </authorList>
    </citation>
    <scope>NUCLEOTIDE SEQUENCE [LARGE SCALE GENOMIC DNA]</scope>
    <source>
        <strain evidence="2 3">NSJ-29</strain>
    </source>
</reference>
<feature type="signal peptide" evidence="1">
    <location>
        <begin position="1"/>
        <end position="25"/>
    </location>
</feature>
<protein>
    <recommendedName>
        <fullName evidence="4">Alternate signal-mediated exported protein, CPF_0494 family</fullName>
    </recommendedName>
</protein>
<dbReference type="EMBL" id="CP060635">
    <property type="protein sequence ID" value="QNM08276.1"/>
    <property type="molecule type" value="Genomic_DNA"/>
</dbReference>
<dbReference type="RefSeq" id="WP_118648275.1">
    <property type="nucleotide sequence ID" value="NZ_CP060635.1"/>
</dbReference>
<evidence type="ECO:0008006" key="4">
    <source>
        <dbReference type="Google" id="ProtNLM"/>
    </source>
</evidence>
<evidence type="ECO:0000256" key="1">
    <source>
        <dbReference type="SAM" id="SignalP"/>
    </source>
</evidence>
<dbReference type="KEGG" id="whj:H9Q79_15540"/>
<name>A0A7G9GBU4_9FIRM</name>
<keyword evidence="1" id="KW-0732">Signal</keyword>
<accession>A0A7G9GBU4</accession>
<evidence type="ECO:0000313" key="3">
    <source>
        <dbReference type="Proteomes" id="UP000515860"/>
    </source>
</evidence>
<dbReference type="AlphaFoldDB" id="A0A7G9GBU4"/>
<gene>
    <name evidence="2" type="ORF">H9Q79_15540</name>
</gene>
<organism evidence="2 3">
    <name type="scientific">Wansuia hejianensis</name>
    <dbReference type="NCBI Taxonomy" id="2763667"/>
    <lineage>
        <taxon>Bacteria</taxon>
        <taxon>Bacillati</taxon>
        <taxon>Bacillota</taxon>
        <taxon>Clostridia</taxon>
        <taxon>Lachnospirales</taxon>
        <taxon>Lachnospiraceae</taxon>
        <taxon>Wansuia</taxon>
    </lineage>
</organism>
<evidence type="ECO:0000313" key="2">
    <source>
        <dbReference type="EMBL" id="QNM08276.1"/>
    </source>
</evidence>